<accession>A0AAV0WAK6</accession>
<evidence type="ECO:0000313" key="2">
    <source>
        <dbReference type="EMBL" id="CAI6352879.1"/>
    </source>
</evidence>
<feature type="domain" description="PiggyBac transposable element-derived protein" evidence="1">
    <location>
        <begin position="148"/>
        <end position="504"/>
    </location>
</feature>
<sequence length="598" mass="68852">MASFSKRLTVHEVTELLEQGDIDDILDDVTDIFMEPPVNVNNDITDEDSDDDGPIGDINHMPASLLNAHIVIHDPDTENTEVAKKHKVSDKKIRKKIKQNISSRPKNKITKQNQDAQQTVLWRQGDLETPNIFVDDQKPNLFYNTLQPYELFELFFDQQVLEMIVDYSNNYASNKNQSLQIDVNELKCFLGILLLSGYNELSRRRMYWEKSPDTHNDLVSGAMRRNRFEQIFSYIHFCDNSKLDEHDKFSKIRPLLSMLNSRFLIHTPHQQFHSIDESMVPYFGRHGCKQFIRGKPIRFGFKIWVGTLRLGYVVWISPYQGKSGDLQNTEFGLGASVIISYANNLLAHRIAPYHLVFDNFFTGLPLLEKLSEMGLYGTGTIRSNRTKKCPINVAAMKKKERGSYESYVSDSGILVCAWKDNSTVTIASNNVGVEPVTAAKRWSVSDKKSIRLPQPQLIHLYNQNMGGVDRMDQNVSQYRISIRGKKWYSCIVSYSIDLAVQNAWQLHKLHTEKPMDLLAFRRHIATYYLQKFNKAPNPGRKGGKPSSYIPRYDGVMHYLVPQEKQTRCAECHQKTTSRCNKCDVGVHLKCNIEYHTLK</sequence>
<protein>
    <recommendedName>
        <fullName evidence="1">PiggyBac transposable element-derived protein domain-containing protein</fullName>
    </recommendedName>
</protein>
<dbReference type="InterPro" id="IPR029526">
    <property type="entry name" value="PGBD"/>
</dbReference>
<reference evidence="2 3" key="1">
    <citation type="submission" date="2023-01" db="EMBL/GenBank/DDBJ databases">
        <authorList>
            <person name="Whitehead M."/>
        </authorList>
    </citation>
    <scope>NUCLEOTIDE SEQUENCE [LARGE SCALE GENOMIC DNA]</scope>
</reference>
<dbReference type="InterPro" id="IPR052638">
    <property type="entry name" value="PiggyBac_TE-derived"/>
</dbReference>
<proteinExistence type="predicted"/>
<organism evidence="2 3">
    <name type="scientific">Macrosiphum euphorbiae</name>
    <name type="common">potato aphid</name>
    <dbReference type="NCBI Taxonomy" id="13131"/>
    <lineage>
        <taxon>Eukaryota</taxon>
        <taxon>Metazoa</taxon>
        <taxon>Ecdysozoa</taxon>
        <taxon>Arthropoda</taxon>
        <taxon>Hexapoda</taxon>
        <taxon>Insecta</taxon>
        <taxon>Pterygota</taxon>
        <taxon>Neoptera</taxon>
        <taxon>Paraneoptera</taxon>
        <taxon>Hemiptera</taxon>
        <taxon>Sternorrhyncha</taxon>
        <taxon>Aphidomorpha</taxon>
        <taxon>Aphidoidea</taxon>
        <taxon>Aphididae</taxon>
        <taxon>Macrosiphini</taxon>
        <taxon>Macrosiphum</taxon>
    </lineage>
</organism>
<dbReference type="Pfam" id="PF13843">
    <property type="entry name" value="DDE_Tnp_1_7"/>
    <property type="match status" value="1"/>
</dbReference>
<dbReference type="GO" id="GO:0043565">
    <property type="term" value="F:sequence-specific DNA binding"/>
    <property type="evidence" value="ECO:0007669"/>
    <property type="project" value="TreeGrafter"/>
</dbReference>
<comment type="caution">
    <text evidence="2">The sequence shown here is derived from an EMBL/GenBank/DDBJ whole genome shotgun (WGS) entry which is preliminary data.</text>
</comment>
<dbReference type="PANTHER" id="PTHR47055:SF2">
    <property type="entry name" value="PIGGYBAC TRANSPOSABLE ELEMENT-DERIVED PROTEIN 2-RELATED"/>
    <property type="match status" value="1"/>
</dbReference>
<dbReference type="AlphaFoldDB" id="A0AAV0WAK6"/>
<dbReference type="PANTHER" id="PTHR47055">
    <property type="entry name" value="DDE_TNP_1_7 DOMAIN-CONTAINING PROTEIN"/>
    <property type="match status" value="1"/>
</dbReference>
<gene>
    <name evidence="2" type="ORF">MEUPH1_LOCUS9070</name>
</gene>
<evidence type="ECO:0000313" key="3">
    <source>
        <dbReference type="Proteomes" id="UP001160148"/>
    </source>
</evidence>
<dbReference type="Proteomes" id="UP001160148">
    <property type="component" value="Unassembled WGS sequence"/>
</dbReference>
<dbReference type="EMBL" id="CARXXK010000002">
    <property type="protein sequence ID" value="CAI6352879.1"/>
    <property type="molecule type" value="Genomic_DNA"/>
</dbReference>
<name>A0AAV0WAK6_9HEMI</name>
<keyword evidence="3" id="KW-1185">Reference proteome</keyword>
<evidence type="ECO:0000259" key="1">
    <source>
        <dbReference type="Pfam" id="PF13843"/>
    </source>
</evidence>